<dbReference type="InterPro" id="IPR029063">
    <property type="entry name" value="SAM-dependent_MTases_sf"/>
</dbReference>
<dbReference type="Gene3D" id="3.40.50.150">
    <property type="entry name" value="Vaccinia Virus protein VP39"/>
    <property type="match status" value="1"/>
</dbReference>
<dbReference type="EMBL" id="CP122379">
    <property type="protein sequence ID" value="WGF92747.1"/>
    <property type="molecule type" value="Genomic_DNA"/>
</dbReference>
<sequence>MSKTVPSPLKFDALSDKIESFETQKICRAYKAMGIDVTRYFKDLKEIELFQCRSTGYKFYYPFSVIGDAEFYKELSLKRENYYSTRWEHLQILPSLNTSQKILEIGSGFGVFLNLLKGKGITAEGIELNPEALNNCKEQQLKVHNQLIEDFVKDSVEQFDVVCYFQVLEHITNIYDFISNSLLALKPGGRLIIGVPNNNPYLFINDKFHTLNLPPHHAGLWDKNSLKSLEKIFNISLDSLTFEPLEKTYNQFLPTYLANTNAINAFLIKSINKIAPRLLKKLMCRFVNGRNIIAVFKK</sequence>
<dbReference type="Proteomes" id="UP001238523">
    <property type="component" value="Chromosome"/>
</dbReference>
<dbReference type="GO" id="GO:0008168">
    <property type="term" value="F:methyltransferase activity"/>
    <property type="evidence" value="ECO:0007669"/>
    <property type="project" value="UniProtKB-KW"/>
</dbReference>
<evidence type="ECO:0000313" key="1">
    <source>
        <dbReference type="EMBL" id="WGF92747.1"/>
    </source>
</evidence>
<dbReference type="RefSeq" id="WP_279448818.1">
    <property type="nucleotide sequence ID" value="NZ_CP122379.1"/>
</dbReference>
<protein>
    <submittedName>
        <fullName evidence="1">Methyltransferase domain-containing protein</fullName>
    </submittedName>
</protein>
<dbReference type="GO" id="GO:0032259">
    <property type="term" value="P:methylation"/>
    <property type="evidence" value="ECO:0007669"/>
    <property type="project" value="UniProtKB-KW"/>
</dbReference>
<keyword evidence="1" id="KW-0808">Transferase</keyword>
<dbReference type="PANTHER" id="PTHR43861">
    <property type="entry name" value="TRANS-ACONITATE 2-METHYLTRANSFERASE-RELATED"/>
    <property type="match status" value="1"/>
</dbReference>
<proteinExistence type="predicted"/>
<reference evidence="1 2" key="1">
    <citation type="submission" date="2023-04" db="EMBL/GenBank/DDBJ databases">
        <title>Taxonomic identification of the Arctic strain Aequorivita sp. nov. and transcriptomic analysis in response to temperature stress.</title>
        <authorList>
            <person name="Liu W."/>
            <person name="Cong B."/>
            <person name="Lin J."/>
        </authorList>
    </citation>
    <scope>NUCLEOTIDE SEQUENCE [LARGE SCALE GENOMIC DNA]</scope>
    <source>
        <strain evidence="1 2">Ant34-E75</strain>
    </source>
</reference>
<name>A0ABY8KUL6_9FLAO</name>
<dbReference type="SUPFAM" id="SSF53335">
    <property type="entry name" value="S-adenosyl-L-methionine-dependent methyltransferases"/>
    <property type="match status" value="1"/>
</dbReference>
<dbReference type="CDD" id="cd02440">
    <property type="entry name" value="AdoMet_MTases"/>
    <property type="match status" value="1"/>
</dbReference>
<gene>
    <name evidence="1" type="ORF">QCQ61_00825</name>
</gene>
<dbReference type="PANTHER" id="PTHR43861:SF6">
    <property type="entry name" value="METHYLTRANSFERASE TYPE 11"/>
    <property type="match status" value="1"/>
</dbReference>
<keyword evidence="1" id="KW-0489">Methyltransferase</keyword>
<dbReference type="Pfam" id="PF13489">
    <property type="entry name" value="Methyltransf_23"/>
    <property type="match status" value="1"/>
</dbReference>
<organism evidence="1 2">
    <name type="scientific">Aequorivita marisscotiae</name>
    <dbReference type="NCBI Taxonomy" id="3040348"/>
    <lineage>
        <taxon>Bacteria</taxon>
        <taxon>Pseudomonadati</taxon>
        <taxon>Bacteroidota</taxon>
        <taxon>Flavobacteriia</taxon>
        <taxon>Flavobacteriales</taxon>
        <taxon>Flavobacteriaceae</taxon>
        <taxon>Aequorivita</taxon>
    </lineage>
</organism>
<accession>A0ABY8KUL6</accession>
<evidence type="ECO:0000313" key="2">
    <source>
        <dbReference type="Proteomes" id="UP001238523"/>
    </source>
</evidence>
<keyword evidence="2" id="KW-1185">Reference proteome</keyword>